<dbReference type="InterPro" id="IPR011547">
    <property type="entry name" value="SLC26A/SulP_dom"/>
</dbReference>
<comment type="subcellular location">
    <subcellularLocation>
        <location evidence="1">Membrane</location>
        <topology evidence="1">Multi-pass membrane protein</topology>
    </subcellularLocation>
</comment>
<evidence type="ECO:0000256" key="5">
    <source>
        <dbReference type="SAM" id="Phobius"/>
    </source>
</evidence>
<keyword evidence="2 5" id="KW-0812">Transmembrane</keyword>
<feature type="transmembrane region" description="Helical" evidence="5">
    <location>
        <begin position="192"/>
        <end position="216"/>
    </location>
</feature>
<reference evidence="7" key="2">
    <citation type="submission" date="2025-09" db="UniProtKB">
        <authorList>
            <consortium name="Ensembl"/>
        </authorList>
    </citation>
    <scope>IDENTIFICATION</scope>
</reference>
<feature type="transmembrane region" description="Helical" evidence="5">
    <location>
        <begin position="87"/>
        <end position="111"/>
    </location>
</feature>
<feature type="domain" description="SLC26A/SulP transporter" evidence="6">
    <location>
        <begin position="67"/>
        <end position="368"/>
    </location>
</feature>
<feature type="transmembrane region" description="Helical" evidence="5">
    <location>
        <begin position="123"/>
        <end position="155"/>
    </location>
</feature>
<evidence type="ECO:0000256" key="1">
    <source>
        <dbReference type="ARBA" id="ARBA00004141"/>
    </source>
</evidence>
<dbReference type="Ensembl" id="ENSMMOT00000023015.1">
    <property type="protein sequence ID" value="ENSMMOP00000022643.1"/>
    <property type="gene ID" value="ENSMMOG00000017215.1"/>
</dbReference>
<dbReference type="PANTHER" id="PTHR11814">
    <property type="entry name" value="SULFATE TRANSPORTER"/>
    <property type="match status" value="1"/>
</dbReference>
<keyword evidence="8" id="KW-1185">Reference proteome</keyword>
<dbReference type="AlphaFoldDB" id="A0A3Q3WVY3"/>
<dbReference type="GO" id="GO:0055085">
    <property type="term" value="P:transmembrane transport"/>
    <property type="evidence" value="ECO:0007669"/>
    <property type="project" value="InterPro"/>
</dbReference>
<feature type="transmembrane region" description="Helical" evidence="5">
    <location>
        <begin position="279"/>
        <end position="302"/>
    </location>
</feature>
<evidence type="ECO:0000256" key="4">
    <source>
        <dbReference type="ARBA" id="ARBA00023136"/>
    </source>
</evidence>
<dbReference type="Pfam" id="PF00916">
    <property type="entry name" value="Sulfate_transp"/>
    <property type="match status" value="1"/>
</dbReference>
<protein>
    <recommendedName>
        <fullName evidence="6">SLC26A/SulP transporter domain-containing protein</fullName>
    </recommendedName>
</protein>
<proteinExistence type="predicted"/>
<reference evidence="7" key="1">
    <citation type="submission" date="2025-08" db="UniProtKB">
        <authorList>
            <consortium name="Ensembl"/>
        </authorList>
    </citation>
    <scope>IDENTIFICATION</scope>
</reference>
<evidence type="ECO:0000313" key="8">
    <source>
        <dbReference type="Proteomes" id="UP000261620"/>
    </source>
</evidence>
<evidence type="ECO:0000259" key="6">
    <source>
        <dbReference type="Pfam" id="PF00916"/>
    </source>
</evidence>
<feature type="transmembrane region" description="Helical" evidence="5">
    <location>
        <begin position="237"/>
        <end position="259"/>
    </location>
</feature>
<evidence type="ECO:0000256" key="3">
    <source>
        <dbReference type="ARBA" id="ARBA00022989"/>
    </source>
</evidence>
<dbReference type="GO" id="GO:0016020">
    <property type="term" value="C:membrane"/>
    <property type="evidence" value="ECO:0007669"/>
    <property type="project" value="UniProtKB-SubCell"/>
</dbReference>
<sequence>MHPDRPRYVIDRPVYNLPDLHREFDRRSRQFPVGERVKKLFRYNIKTSLHLPVLRWLPQYKVKENLLCDVISGVGAGTIQVPQGMAFALLASLPPVNGLYSSFFPLVPYFFMGTAHQMVPGTFAVLSSMVGGVCLSLAPGIGLGFMQFGFVAIYLSESSIRGFMSTAGLQILILVVKYIFGIHVPPYSGPLAAVYFGISLMTQRFLNSFAMANIFYRFVANMQYKVDTFPIPVVHKVVAATAISGLLHLPDVYHMAIVGEIPLGFPAPVVPTVSQWEDMFGPAFSLAIVGYVISLAVGRTLAAKRGYDVDPNQEMLALGCSHFLRSFFRIHVISCALSVTLAVDSAGGTTQASDVKHGVWVVSFLATFFLSLPYGVAIGVRSSVLVVIFRTQL</sequence>
<keyword evidence="4 5" id="KW-0472">Membrane</keyword>
<feature type="transmembrane region" description="Helical" evidence="5">
    <location>
        <begin position="363"/>
        <end position="389"/>
    </location>
</feature>
<organism evidence="7 8">
    <name type="scientific">Mola mola</name>
    <name type="common">Ocean sunfish</name>
    <name type="synonym">Tetraodon mola</name>
    <dbReference type="NCBI Taxonomy" id="94237"/>
    <lineage>
        <taxon>Eukaryota</taxon>
        <taxon>Metazoa</taxon>
        <taxon>Chordata</taxon>
        <taxon>Craniata</taxon>
        <taxon>Vertebrata</taxon>
        <taxon>Euteleostomi</taxon>
        <taxon>Actinopterygii</taxon>
        <taxon>Neopterygii</taxon>
        <taxon>Teleostei</taxon>
        <taxon>Neoteleostei</taxon>
        <taxon>Acanthomorphata</taxon>
        <taxon>Eupercaria</taxon>
        <taxon>Tetraodontiformes</taxon>
        <taxon>Molidae</taxon>
        <taxon>Mola</taxon>
    </lineage>
</organism>
<name>A0A3Q3WVY3_MOLML</name>
<dbReference type="STRING" id="94237.ENSMMOP00000022643"/>
<feature type="transmembrane region" description="Helical" evidence="5">
    <location>
        <begin position="323"/>
        <end position="343"/>
    </location>
</feature>
<dbReference type="InterPro" id="IPR001902">
    <property type="entry name" value="SLC26A/SulP_fam"/>
</dbReference>
<accession>A0A3Q3WVY3</accession>
<evidence type="ECO:0000256" key="2">
    <source>
        <dbReference type="ARBA" id="ARBA00022692"/>
    </source>
</evidence>
<evidence type="ECO:0000313" key="7">
    <source>
        <dbReference type="Ensembl" id="ENSMMOP00000022643.1"/>
    </source>
</evidence>
<dbReference type="Proteomes" id="UP000261620">
    <property type="component" value="Unplaced"/>
</dbReference>
<keyword evidence="3 5" id="KW-1133">Transmembrane helix</keyword>
<feature type="transmembrane region" description="Helical" evidence="5">
    <location>
        <begin position="162"/>
        <end position="180"/>
    </location>
</feature>
<dbReference type="OMA" id="GILECMM"/>